<feature type="compositionally biased region" description="Basic residues" evidence="9">
    <location>
        <begin position="28"/>
        <end position="38"/>
    </location>
</feature>
<comment type="function">
    <text evidence="8">Catalyzes the phospholipid dependent N-acylation of the N-terminal cysteine of apolipoprotein, the last step in lipoprotein maturation.</text>
</comment>
<dbReference type="EMBL" id="JACGWT010000004">
    <property type="protein sequence ID" value="MBA8794999.1"/>
    <property type="molecule type" value="Genomic_DNA"/>
</dbReference>
<gene>
    <name evidence="8" type="primary">lnt</name>
    <name evidence="11" type="ORF">FHX74_002627</name>
</gene>
<dbReference type="NCBIfam" id="TIGR00546">
    <property type="entry name" value="lnt"/>
    <property type="match status" value="1"/>
</dbReference>
<evidence type="ECO:0000256" key="4">
    <source>
        <dbReference type="ARBA" id="ARBA00022692"/>
    </source>
</evidence>
<dbReference type="HAMAP" id="MF_01148">
    <property type="entry name" value="Lnt"/>
    <property type="match status" value="1"/>
</dbReference>
<dbReference type="Gene3D" id="3.60.110.10">
    <property type="entry name" value="Carbon-nitrogen hydrolase"/>
    <property type="match status" value="1"/>
</dbReference>
<keyword evidence="6 8" id="KW-0472">Membrane</keyword>
<feature type="compositionally biased region" description="Polar residues" evidence="9">
    <location>
        <begin position="1"/>
        <end position="11"/>
    </location>
</feature>
<evidence type="ECO:0000256" key="5">
    <source>
        <dbReference type="ARBA" id="ARBA00022989"/>
    </source>
</evidence>
<sequence length="611" mass="65541">MSTTAPTSAQTVAPEGDRAEPPAPIGRGSRRGRRRERRRLRNERWTEPRRRGWLRLLLTLASGLAVGLSWEPYGLWPLLFPGVAGLTLAVAGARPRRAFGLGYLFGLVMLVLAIGWIHVLGVPVAVALIAFEALFFALLGLALTLVSRLRAVTRFSLWPVGAAAAWVLVEFGYARFPFGGFGWTRIAYPVVDTPLAGYLPFVGVAGVSFLTALLGQLLAWVLLRWLPWGRRQPSRRTGRGTLGALGAAVLVAAVVVGVGVPLRGWEPEPAAGTQGSVNVGIVQGNVPGRGIEAMGRARTVTLNHLSQTVDLATDVRLGRMPRPDFILWPENSTDIDPTEDAQTRLVVDAAARIAGVPIMVGAVMDGPGPDERQTSALFWQPGGTITGRYDKRNLVPFGEWIPFRDQLLPLIPMLKLVGAQSVPGTRPGVMRVTVPTADGGTRPLAVGDVICFELAYDATVHQAITAGAQVLMVQSNNATYGGTGQIEQQFAITRTRAMETRREIAVATTNSVSGFIDRDGTVVWRSQQFTHADRVVTMPLRSAITPAVRWGSWIDDGLALVGLLAALVGAGAAVLVRRRTAGRLATDHRTGQDGPTSQRPDAQPATERQGA</sequence>
<feature type="transmembrane region" description="Helical" evidence="8">
    <location>
        <begin position="100"/>
        <end position="119"/>
    </location>
</feature>
<dbReference type="InterPro" id="IPR036526">
    <property type="entry name" value="C-N_Hydrolase_sf"/>
</dbReference>
<protein>
    <recommendedName>
        <fullName evidence="8">Apolipoprotein N-acyltransferase</fullName>
        <shortName evidence="8">ALP N-acyltransferase</shortName>
        <ecNumber evidence="8">2.3.1.269</ecNumber>
    </recommendedName>
</protein>
<evidence type="ECO:0000256" key="1">
    <source>
        <dbReference type="ARBA" id="ARBA00004651"/>
    </source>
</evidence>
<feature type="region of interest" description="Disordered" evidence="9">
    <location>
        <begin position="1"/>
        <end position="38"/>
    </location>
</feature>
<dbReference type="GO" id="GO:0016410">
    <property type="term" value="F:N-acyltransferase activity"/>
    <property type="evidence" value="ECO:0007669"/>
    <property type="project" value="UniProtKB-UniRule"/>
</dbReference>
<comment type="pathway">
    <text evidence="8">Protein modification; lipoprotein biosynthesis (N-acyl transfer).</text>
</comment>
<accession>A0A7W3P6I0</accession>
<evidence type="ECO:0000256" key="3">
    <source>
        <dbReference type="ARBA" id="ARBA00022679"/>
    </source>
</evidence>
<organism evidence="11 12">
    <name type="scientific">Microlunatus kandeliicorticis</name>
    <dbReference type="NCBI Taxonomy" id="1759536"/>
    <lineage>
        <taxon>Bacteria</taxon>
        <taxon>Bacillati</taxon>
        <taxon>Actinomycetota</taxon>
        <taxon>Actinomycetes</taxon>
        <taxon>Propionibacteriales</taxon>
        <taxon>Propionibacteriaceae</taxon>
        <taxon>Microlunatus</taxon>
    </lineage>
</organism>
<evidence type="ECO:0000256" key="8">
    <source>
        <dbReference type="HAMAP-Rule" id="MF_01148"/>
    </source>
</evidence>
<feature type="transmembrane region" description="Helical" evidence="8">
    <location>
        <begin position="76"/>
        <end position="93"/>
    </location>
</feature>
<feature type="transmembrane region" description="Helical" evidence="8">
    <location>
        <begin position="557"/>
        <end position="576"/>
    </location>
</feature>
<feature type="region of interest" description="Disordered" evidence="9">
    <location>
        <begin position="585"/>
        <end position="611"/>
    </location>
</feature>
<dbReference type="RefSeq" id="WP_328823810.1">
    <property type="nucleotide sequence ID" value="NZ_JACGWT010000004.1"/>
</dbReference>
<comment type="similarity">
    <text evidence="8">Belongs to the CN hydrolase family. Apolipoprotein N-acyltransferase subfamily.</text>
</comment>
<dbReference type="InterPro" id="IPR004563">
    <property type="entry name" value="Apolipo_AcylTrfase"/>
</dbReference>
<feature type="transmembrane region" description="Helical" evidence="8">
    <location>
        <begin position="125"/>
        <end position="145"/>
    </location>
</feature>
<keyword evidence="11" id="KW-0449">Lipoprotein</keyword>
<reference evidence="11 12" key="1">
    <citation type="submission" date="2020-07" db="EMBL/GenBank/DDBJ databases">
        <title>Sequencing the genomes of 1000 actinobacteria strains.</title>
        <authorList>
            <person name="Klenk H.-P."/>
        </authorList>
    </citation>
    <scope>NUCLEOTIDE SEQUENCE [LARGE SCALE GENOMIC DNA]</scope>
    <source>
        <strain evidence="11 12">DSM 100723</strain>
    </source>
</reference>
<comment type="subcellular location">
    <subcellularLocation>
        <location evidence="1 8">Cell membrane</location>
        <topology evidence="1 8">Multi-pass membrane protein</topology>
    </subcellularLocation>
</comment>
<dbReference type="UniPathway" id="UPA00666"/>
<dbReference type="Pfam" id="PF20154">
    <property type="entry name" value="LNT_N"/>
    <property type="match status" value="1"/>
</dbReference>
<dbReference type="EC" id="2.3.1.269" evidence="8"/>
<keyword evidence="3 8" id="KW-0808">Transferase</keyword>
<evidence type="ECO:0000313" key="12">
    <source>
        <dbReference type="Proteomes" id="UP000523079"/>
    </source>
</evidence>
<dbReference type="AlphaFoldDB" id="A0A7W3P6I0"/>
<feature type="domain" description="CN hydrolase" evidence="10">
    <location>
        <begin position="277"/>
        <end position="546"/>
    </location>
</feature>
<evidence type="ECO:0000256" key="6">
    <source>
        <dbReference type="ARBA" id="ARBA00023136"/>
    </source>
</evidence>
<dbReference type="GO" id="GO:0042158">
    <property type="term" value="P:lipoprotein biosynthetic process"/>
    <property type="evidence" value="ECO:0007669"/>
    <property type="project" value="UniProtKB-UniRule"/>
</dbReference>
<keyword evidence="5 8" id="KW-1133">Transmembrane helix</keyword>
<keyword evidence="2 8" id="KW-1003">Cell membrane</keyword>
<evidence type="ECO:0000256" key="7">
    <source>
        <dbReference type="ARBA" id="ARBA00023315"/>
    </source>
</evidence>
<dbReference type="CDD" id="cd07571">
    <property type="entry name" value="ALP_N-acyl_transferase"/>
    <property type="match status" value="1"/>
</dbReference>
<evidence type="ECO:0000313" key="11">
    <source>
        <dbReference type="EMBL" id="MBA8794999.1"/>
    </source>
</evidence>
<dbReference type="Proteomes" id="UP000523079">
    <property type="component" value="Unassembled WGS sequence"/>
</dbReference>
<keyword evidence="4 8" id="KW-0812">Transmembrane</keyword>
<feature type="transmembrane region" description="Helical" evidence="8">
    <location>
        <begin position="198"/>
        <end position="222"/>
    </location>
</feature>
<keyword evidence="7 8" id="KW-0012">Acyltransferase</keyword>
<comment type="caution">
    <text evidence="11">The sequence shown here is derived from an EMBL/GenBank/DDBJ whole genome shotgun (WGS) entry which is preliminary data.</text>
</comment>
<dbReference type="PANTHER" id="PTHR38686">
    <property type="entry name" value="APOLIPOPROTEIN N-ACYLTRANSFERASE"/>
    <property type="match status" value="1"/>
</dbReference>
<name>A0A7W3P6I0_9ACTN</name>
<proteinExistence type="inferred from homology"/>
<keyword evidence="12" id="KW-1185">Reference proteome</keyword>
<feature type="transmembrane region" description="Helical" evidence="8">
    <location>
        <begin position="157"/>
        <end position="178"/>
    </location>
</feature>
<evidence type="ECO:0000256" key="2">
    <source>
        <dbReference type="ARBA" id="ARBA00022475"/>
    </source>
</evidence>
<dbReference type="PROSITE" id="PS50263">
    <property type="entry name" value="CN_HYDROLASE"/>
    <property type="match status" value="1"/>
</dbReference>
<dbReference type="InterPro" id="IPR003010">
    <property type="entry name" value="C-N_Hydrolase"/>
</dbReference>
<dbReference type="InterPro" id="IPR045378">
    <property type="entry name" value="LNT_N"/>
</dbReference>
<dbReference type="GO" id="GO:0005886">
    <property type="term" value="C:plasma membrane"/>
    <property type="evidence" value="ECO:0007669"/>
    <property type="project" value="UniProtKB-SubCell"/>
</dbReference>
<dbReference type="Pfam" id="PF00795">
    <property type="entry name" value="CN_hydrolase"/>
    <property type="match status" value="1"/>
</dbReference>
<dbReference type="SUPFAM" id="SSF56317">
    <property type="entry name" value="Carbon-nitrogen hydrolase"/>
    <property type="match status" value="1"/>
</dbReference>
<feature type="transmembrane region" description="Helical" evidence="8">
    <location>
        <begin position="242"/>
        <end position="262"/>
    </location>
</feature>
<evidence type="ECO:0000259" key="10">
    <source>
        <dbReference type="PROSITE" id="PS50263"/>
    </source>
</evidence>
<comment type="catalytic activity">
    <reaction evidence="8">
        <text>N-terminal S-1,2-diacyl-sn-glyceryl-L-cysteinyl-[lipoprotein] + a glycerophospholipid = N-acyl-S-1,2-diacyl-sn-glyceryl-L-cysteinyl-[lipoprotein] + a 2-acyl-sn-glycero-3-phospholipid + H(+)</text>
        <dbReference type="Rhea" id="RHEA:48228"/>
        <dbReference type="Rhea" id="RHEA-COMP:14681"/>
        <dbReference type="Rhea" id="RHEA-COMP:14684"/>
        <dbReference type="ChEBI" id="CHEBI:15378"/>
        <dbReference type="ChEBI" id="CHEBI:136912"/>
        <dbReference type="ChEBI" id="CHEBI:140656"/>
        <dbReference type="ChEBI" id="CHEBI:140657"/>
        <dbReference type="ChEBI" id="CHEBI:140660"/>
        <dbReference type="EC" id="2.3.1.269"/>
    </reaction>
</comment>
<evidence type="ECO:0000256" key="9">
    <source>
        <dbReference type="SAM" id="MobiDB-lite"/>
    </source>
</evidence>
<dbReference type="PANTHER" id="PTHR38686:SF1">
    <property type="entry name" value="APOLIPOPROTEIN N-ACYLTRANSFERASE"/>
    <property type="match status" value="1"/>
</dbReference>
<feature type="transmembrane region" description="Helical" evidence="8">
    <location>
        <begin position="52"/>
        <end position="70"/>
    </location>
</feature>